<proteinExistence type="predicted"/>
<evidence type="ECO:0000313" key="2">
    <source>
        <dbReference type="Proteomes" id="UP000708208"/>
    </source>
</evidence>
<dbReference type="EMBL" id="CAJVCH010021588">
    <property type="protein sequence ID" value="CAG7691264.1"/>
    <property type="molecule type" value="Genomic_DNA"/>
</dbReference>
<reference evidence="1" key="1">
    <citation type="submission" date="2021-06" db="EMBL/GenBank/DDBJ databases">
        <authorList>
            <person name="Hodson N. C."/>
            <person name="Mongue J. A."/>
            <person name="Jaron S. K."/>
        </authorList>
    </citation>
    <scope>NUCLEOTIDE SEQUENCE</scope>
</reference>
<dbReference type="Proteomes" id="UP000708208">
    <property type="component" value="Unassembled WGS sequence"/>
</dbReference>
<protein>
    <submittedName>
        <fullName evidence="1">Uncharacterized protein</fullName>
    </submittedName>
</protein>
<feature type="non-terminal residue" evidence="1">
    <location>
        <position position="54"/>
    </location>
</feature>
<keyword evidence="2" id="KW-1185">Reference proteome</keyword>
<gene>
    <name evidence="1" type="ORF">AFUS01_LOCUS3577</name>
</gene>
<feature type="non-terminal residue" evidence="1">
    <location>
        <position position="1"/>
    </location>
</feature>
<sequence length="54" mass="6266">YYLIPASSSDPTDLYNYFYRALLLNTCESMLKKAQQDLDAADSCLEKKKQVDKR</sequence>
<organism evidence="1 2">
    <name type="scientific">Allacma fusca</name>
    <dbReference type="NCBI Taxonomy" id="39272"/>
    <lineage>
        <taxon>Eukaryota</taxon>
        <taxon>Metazoa</taxon>
        <taxon>Ecdysozoa</taxon>
        <taxon>Arthropoda</taxon>
        <taxon>Hexapoda</taxon>
        <taxon>Collembola</taxon>
        <taxon>Symphypleona</taxon>
        <taxon>Sminthuridae</taxon>
        <taxon>Allacma</taxon>
    </lineage>
</organism>
<comment type="caution">
    <text evidence="1">The sequence shown here is derived from an EMBL/GenBank/DDBJ whole genome shotgun (WGS) entry which is preliminary data.</text>
</comment>
<dbReference type="AlphaFoldDB" id="A0A8J2J437"/>
<dbReference type="OrthoDB" id="10072614at2759"/>
<accession>A0A8J2J437</accession>
<name>A0A8J2J437_9HEXA</name>
<evidence type="ECO:0000313" key="1">
    <source>
        <dbReference type="EMBL" id="CAG7691264.1"/>
    </source>
</evidence>